<accession>A0ABR3JXW5</accession>
<evidence type="ECO:0000256" key="6">
    <source>
        <dbReference type="ARBA" id="ARBA00022801"/>
    </source>
</evidence>
<organism evidence="12 13">
    <name type="scientific">Hohenbuehelia grisea</name>
    <dbReference type="NCBI Taxonomy" id="104357"/>
    <lineage>
        <taxon>Eukaryota</taxon>
        <taxon>Fungi</taxon>
        <taxon>Dikarya</taxon>
        <taxon>Basidiomycota</taxon>
        <taxon>Agaricomycotina</taxon>
        <taxon>Agaricomycetes</taxon>
        <taxon>Agaricomycetidae</taxon>
        <taxon>Agaricales</taxon>
        <taxon>Pleurotineae</taxon>
        <taxon>Pleurotaceae</taxon>
        <taxon>Hohenbuehelia</taxon>
    </lineage>
</organism>
<keyword evidence="5 8" id="KW-0732">Signal</keyword>
<dbReference type="Gene3D" id="2.115.10.20">
    <property type="entry name" value="Glycosyl hydrolase domain, family 43"/>
    <property type="match status" value="1"/>
</dbReference>
<reference evidence="13" key="1">
    <citation type="submission" date="2024-06" db="EMBL/GenBank/DDBJ databases">
        <title>Multi-omics analyses provide insights into the biosynthesis of the anticancer antibiotic pleurotin in Hohenbuehelia grisea.</title>
        <authorList>
            <person name="Weaver J.A."/>
            <person name="Alberti F."/>
        </authorList>
    </citation>
    <scope>NUCLEOTIDE SEQUENCE [LARGE SCALE GENOMIC DNA]</scope>
    <source>
        <strain evidence="13">T-177</strain>
    </source>
</reference>
<gene>
    <name evidence="12" type="ORF">HGRIS_005492</name>
</gene>
<keyword evidence="4 8" id="KW-0964">Secreted</keyword>
<evidence type="ECO:0000256" key="10">
    <source>
        <dbReference type="SAM" id="SignalP"/>
    </source>
</evidence>
<dbReference type="PROSITE" id="PS00562">
    <property type="entry name" value="CBM1_1"/>
    <property type="match status" value="1"/>
</dbReference>
<protein>
    <recommendedName>
        <fullName evidence="8">Alpha-L-arabinofuranosidase</fullName>
        <ecNumber evidence="8">3.2.1.55</ecNumber>
    </recommendedName>
</protein>
<name>A0ABR3JXW5_9AGAR</name>
<dbReference type="EC" id="3.2.1.55" evidence="8"/>
<dbReference type="InterPro" id="IPR023296">
    <property type="entry name" value="Glyco_hydro_beta-prop_sf"/>
</dbReference>
<comment type="function">
    <text evidence="8">Alpha-L-arabinofuranosidase involved in the hydrolysis of xylan, a major structural heterogeneous polysaccharide found in plant biomass representing the second most abundant polysaccharide in the biosphere, after cellulose.</text>
</comment>
<dbReference type="InterPro" id="IPR035971">
    <property type="entry name" value="CBD_sf"/>
</dbReference>
<evidence type="ECO:0000256" key="9">
    <source>
        <dbReference type="SAM" id="MobiDB-lite"/>
    </source>
</evidence>
<evidence type="ECO:0000313" key="12">
    <source>
        <dbReference type="EMBL" id="KAL0960449.1"/>
    </source>
</evidence>
<dbReference type="Pfam" id="PF00734">
    <property type="entry name" value="CBM_1"/>
    <property type="match status" value="1"/>
</dbReference>
<feature type="chain" id="PRO_5047090114" description="Alpha-L-arabinofuranosidase" evidence="10">
    <location>
        <begin position="18"/>
        <end position="395"/>
    </location>
</feature>
<proteinExistence type="inferred from homology"/>
<keyword evidence="7 8" id="KW-0326">Glycosidase</keyword>
<evidence type="ECO:0000313" key="13">
    <source>
        <dbReference type="Proteomes" id="UP001556367"/>
    </source>
</evidence>
<dbReference type="PANTHER" id="PTHR40631:SF2">
    <property type="entry name" value="ALPHA-L-ARABINOFURANOSIDASE"/>
    <property type="match status" value="1"/>
</dbReference>
<feature type="compositionally biased region" description="Low complexity" evidence="9">
    <location>
        <begin position="59"/>
        <end position="79"/>
    </location>
</feature>
<evidence type="ECO:0000256" key="8">
    <source>
        <dbReference type="RuleBase" id="RU368117"/>
    </source>
</evidence>
<dbReference type="SUPFAM" id="SSF75005">
    <property type="entry name" value="Arabinanase/levansucrase/invertase"/>
    <property type="match status" value="1"/>
</dbReference>
<evidence type="ECO:0000256" key="4">
    <source>
        <dbReference type="ARBA" id="ARBA00022525"/>
    </source>
</evidence>
<keyword evidence="13" id="KW-1185">Reference proteome</keyword>
<dbReference type="SUPFAM" id="SSF57180">
    <property type="entry name" value="Cellulose-binding domain"/>
    <property type="match status" value="1"/>
</dbReference>
<keyword evidence="6 8" id="KW-0378">Hydrolase</keyword>
<feature type="domain" description="CBM1" evidence="11">
    <location>
        <begin position="17"/>
        <end position="52"/>
    </location>
</feature>
<comment type="subcellular location">
    <subcellularLocation>
        <location evidence="2 8">Secreted</location>
    </subcellularLocation>
</comment>
<comment type="catalytic activity">
    <reaction evidence="1 8">
        <text>Hydrolysis of terminal non-reducing alpha-L-arabinofuranoside residues in alpha-L-arabinosides.</text>
        <dbReference type="EC" id="3.2.1.55"/>
    </reaction>
</comment>
<evidence type="ECO:0000259" key="11">
    <source>
        <dbReference type="PROSITE" id="PS51164"/>
    </source>
</evidence>
<feature type="signal peptide" evidence="10">
    <location>
        <begin position="1"/>
        <end position="17"/>
    </location>
</feature>
<dbReference type="SMART" id="SM00236">
    <property type="entry name" value="fCBD"/>
    <property type="match status" value="1"/>
</dbReference>
<comment type="similarity">
    <text evidence="3 8">Belongs to the glycosyl hydrolase 62 family.</text>
</comment>
<dbReference type="Proteomes" id="UP001556367">
    <property type="component" value="Unassembled WGS sequence"/>
</dbReference>
<dbReference type="InterPro" id="IPR000254">
    <property type="entry name" value="CBD"/>
</dbReference>
<sequence length="395" mass="42072">MRQALAVIATTASVALAAAPLYGQCGGSGWTGATTCDEGICVAQNIWYSQCVPGQATSAPPTSTAASTTRTSTTAASPTGTNLPSSFAWSSSAVLISPKSDSRKLAALKDPSIVFYNGKYHVFASTAQASGYNLVYLSFTDFNQANSATFTYLDQTPIGTGYRAAPQVFFMAPQNKWYLIYQNGNAAYSTNSDISNPSGWTAPKTFYTGTPSTITNNIGNGYWVDMWVICDTTNCHLFSSDDNGHLYRSQTSLANFPNGMSEPVIALQDANKNNLFEASNVYKVGSRFLLVVECIGSDGRRYFRSWSASSLSGAWTALAATQAGPFAGAANVAFSGTAWTKDISHGELVRTNVDQTMSVSACGMRYLYQGISPTASGDYNSLPWRLALLTQTSGC</sequence>
<evidence type="ECO:0000256" key="2">
    <source>
        <dbReference type="ARBA" id="ARBA00004613"/>
    </source>
</evidence>
<dbReference type="Pfam" id="PF03664">
    <property type="entry name" value="Glyco_hydro_62"/>
    <property type="match status" value="1"/>
</dbReference>
<dbReference type="InterPro" id="IPR005193">
    <property type="entry name" value="GH62_arabinosidase"/>
</dbReference>
<evidence type="ECO:0000256" key="1">
    <source>
        <dbReference type="ARBA" id="ARBA00001462"/>
    </source>
</evidence>
<dbReference type="EMBL" id="JASNQZ010000001">
    <property type="protein sequence ID" value="KAL0960449.1"/>
    <property type="molecule type" value="Genomic_DNA"/>
</dbReference>
<dbReference type="CDD" id="cd08987">
    <property type="entry name" value="GH62"/>
    <property type="match status" value="1"/>
</dbReference>
<dbReference type="PROSITE" id="PS51164">
    <property type="entry name" value="CBM1_2"/>
    <property type="match status" value="1"/>
</dbReference>
<evidence type="ECO:0000256" key="7">
    <source>
        <dbReference type="ARBA" id="ARBA00023295"/>
    </source>
</evidence>
<feature type="region of interest" description="Disordered" evidence="9">
    <location>
        <begin position="59"/>
        <end position="80"/>
    </location>
</feature>
<comment type="caution">
    <text evidence="12">The sequence shown here is derived from an EMBL/GenBank/DDBJ whole genome shotgun (WGS) entry which is preliminary data.</text>
</comment>
<evidence type="ECO:0000256" key="3">
    <source>
        <dbReference type="ARBA" id="ARBA00007396"/>
    </source>
</evidence>
<evidence type="ECO:0000256" key="5">
    <source>
        <dbReference type="ARBA" id="ARBA00022729"/>
    </source>
</evidence>
<dbReference type="PANTHER" id="PTHR40631">
    <property type="entry name" value="ALPHA-L-ARABINOFURANOSIDASE AXHA-2-RELATED"/>
    <property type="match status" value="1"/>
</dbReference>